<protein>
    <submittedName>
        <fullName evidence="1">Cyclin-J18</fullName>
    </submittedName>
</protein>
<keyword evidence="2" id="KW-1185">Reference proteome</keyword>
<dbReference type="AlphaFoldDB" id="A0A2U1MGH3"/>
<gene>
    <name evidence="1" type="ORF">CTI12_AA384260</name>
</gene>
<reference evidence="1 2" key="1">
    <citation type="journal article" date="2018" name="Mol. Plant">
        <title>The genome of Artemisia annua provides insight into the evolution of Asteraceae family and artemisinin biosynthesis.</title>
        <authorList>
            <person name="Shen Q."/>
            <person name="Zhang L."/>
            <person name="Liao Z."/>
            <person name="Wang S."/>
            <person name="Yan T."/>
            <person name="Shi P."/>
            <person name="Liu M."/>
            <person name="Fu X."/>
            <person name="Pan Q."/>
            <person name="Wang Y."/>
            <person name="Lv Z."/>
            <person name="Lu X."/>
            <person name="Zhang F."/>
            <person name="Jiang W."/>
            <person name="Ma Y."/>
            <person name="Chen M."/>
            <person name="Hao X."/>
            <person name="Li L."/>
            <person name="Tang Y."/>
            <person name="Lv G."/>
            <person name="Zhou Y."/>
            <person name="Sun X."/>
            <person name="Brodelius P.E."/>
            <person name="Rose J.K.C."/>
            <person name="Tang K."/>
        </authorList>
    </citation>
    <scope>NUCLEOTIDE SEQUENCE [LARGE SCALE GENOMIC DNA]</scope>
    <source>
        <strain evidence="2">cv. Huhao1</strain>
        <tissue evidence="1">Leaf</tissue>
    </source>
</reference>
<comment type="caution">
    <text evidence="1">The sequence shown here is derived from an EMBL/GenBank/DDBJ whole genome shotgun (WGS) entry which is preliminary data.</text>
</comment>
<evidence type="ECO:0000313" key="2">
    <source>
        <dbReference type="Proteomes" id="UP000245207"/>
    </source>
</evidence>
<dbReference type="OrthoDB" id="1923367at2759"/>
<dbReference type="Proteomes" id="UP000245207">
    <property type="component" value="Unassembled WGS sequence"/>
</dbReference>
<organism evidence="1 2">
    <name type="scientific">Artemisia annua</name>
    <name type="common">Sweet wormwood</name>
    <dbReference type="NCBI Taxonomy" id="35608"/>
    <lineage>
        <taxon>Eukaryota</taxon>
        <taxon>Viridiplantae</taxon>
        <taxon>Streptophyta</taxon>
        <taxon>Embryophyta</taxon>
        <taxon>Tracheophyta</taxon>
        <taxon>Spermatophyta</taxon>
        <taxon>Magnoliopsida</taxon>
        <taxon>eudicotyledons</taxon>
        <taxon>Gunneridae</taxon>
        <taxon>Pentapetalae</taxon>
        <taxon>asterids</taxon>
        <taxon>campanulids</taxon>
        <taxon>Asterales</taxon>
        <taxon>Asteraceae</taxon>
        <taxon>Asteroideae</taxon>
        <taxon>Anthemideae</taxon>
        <taxon>Artemisiinae</taxon>
        <taxon>Artemisia</taxon>
    </lineage>
</organism>
<evidence type="ECO:0000313" key="1">
    <source>
        <dbReference type="EMBL" id="PWA60371.1"/>
    </source>
</evidence>
<proteinExistence type="predicted"/>
<accession>A0A2U1MGH3</accession>
<sequence>MEVCMDIMDLLYEKEETSTLYSSPHSLAASILVASYVISVPKQRWEFPLLPWAGIRFLDASCGYVTLNRRLSFTLEHRF</sequence>
<dbReference type="EMBL" id="PKPP01005365">
    <property type="protein sequence ID" value="PWA60371.1"/>
    <property type="molecule type" value="Genomic_DNA"/>
</dbReference>
<dbReference type="STRING" id="35608.A0A2U1MGH3"/>
<name>A0A2U1MGH3_ARTAN</name>